<dbReference type="AlphaFoldDB" id="A0A0J7L9B8"/>
<dbReference type="InterPro" id="IPR003591">
    <property type="entry name" value="Leu-rich_rpt_typical-subtyp"/>
</dbReference>
<gene>
    <name evidence="7" type="ORF">RF55_683</name>
</gene>
<feature type="signal peptide" evidence="6">
    <location>
        <begin position="1"/>
        <end position="20"/>
    </location>
</feature>
<dbReference type="SUPFAM" id="SSF52058">
    <property type="entry name" value="L domain-like"/>
    <property type="match status" value="2"/>
</dbReference>
<evidence type="ECO:0000313" key="7">
    <source>
        <dbReference type="EMBL" id="KMR04482.1"/>
    </source>
</evidence>
<dbReference type="SMART" id="SM00365">
    <property type="entry name" value="LRR_SD22"/>
    <property type="match status" value="4"/>
</dbReference>
<evidence type="ECO:0000256" key="5">
    <source>
        <dbReference type="SAM" id="Phobius"/>
    </source>
</evidence>
<evidence type="ECO:0000256" key="6">
    <source>
        <dbReference type="SAM" id="SignalP"/>
    </source>
</evidence>
<dbReference type="Proteomes" id="UP000036403">
    <property type="component" value="Unassembled WGS sequence"/>
</dbReference>
<keyword evidence="5" id="KW-0812">Transmembrane</keyword>
<keyword evidence="5" id="KW-1133">Transmembrane helix</keyword>
<dbReference type="PaxDb" id="67767-A0A0J7L9B8"/>
<evidence type="ECO:0000256" key="1">
    <source>
        <dbReference type="ARBA" id="ARBA00022614"/>
    </source>
</evidence>
<dbReference type="InterPro" id="IPR001611">
    <property type="entry name" value="Leu-rich_rpt"/>
</dbReference>
<dbReference type="PRINTS" id="PR00019">
    <property type="entry name" value="LEURICHRPT"/>
</dbReference>
<dbReference type="Gene3D" id="3.80.10.10">
    <property type="entry name" value="Ribonuclease Inhibitor"/>
    <property type="match status" value="4"/>
</dbReference>
<accession>A0A0J7L9B8</accession>
<evidence type="ECO:0000256" key="3">
    <source>
        <dbReference type="ARBA" id="ARBA00022737"/>
    </source>
</evidence>
<protein>
    <submittedName>
        <fullName evidence="7">Insulin-like growth factor-binding protein complex acid labile subunit-like protein</fullName>
    </submittedName>
</protein>
<organism evidence="7 8">
    <name type="scientific">Lasius niger</name>
    <name type="common">Black garden ant</name>
    <dbReference type="NCBI Taxonomy" id="67767"/>
    <lineage>
        <taxon>Eukaryota</taxon>
        <taxon>Metazoa</taxon>
        <taxon>Ecdysozoa</taxon>
        <taxon>Arthropoda</taxon>
        <taxon>Hexapoda</taxon>
        <taxon>Insecta</taxon>
        <taxon>Pterygota</taxon>
        <taxon>Neoptera</taxon>
        <taxon>Endopterygota</taxon>
        <taxon>Hymenoptera</taxon>
        <taxon>Apocrita</taxon>
        <taxon>Aculeata</taxon>
        <taxon>Formicoidea</taxon>
        <taxon>Formicidae</taxon>
        <taxon>Formicinae</taxon>
        <taxon>Lasius</taxon>
        <taxon>Lasius</taxon>
    </lineage>
</organism>
<feature type="transmembrane region" description="Helical" evidence="5">
    <location>
        <begin position="802"/>
        <end position="827"/>
    </location>
</feature>
<comment type="caution">
    <text evidence="7">The sequence shown here is derived from an EMBL/GenBank/DDBJ whole genome shotgun (WGS) entry which is preliminary data.</text>
</comment>
<evidence type="ECO:0000256" key="4">
    <source>
        <dbReference type="SAM" id="MobiDB-lite"/>
    </source>
</evidence>
<dbReference type="SMART" id="SM00369">
    <property type="entry name" value="LRR_TYP"/>
    <property type="match status" value="11"/>
</dbReference>
<dbReference type="STRING" id="67767.A0A0J7L9B8"/>
<dbReference type="EMBL" id="LBMM01000207">
    <property type="protein sequence ID" value="KMR04482.1"/>
    <property type="molecule type" value="Genomic_DNA"/>
</dbReference>
<reference evidence="7 8" key="1">
    <citation type="submission" date="2015-04" db="EMBL/GenBank/DDBJ databases">
        <title>Lasius niger genome sequencing.</title>
        <authorList>
            <person name="Konorov E.A."/>
            <person name="Nikitin M.A."/>
            <person name="Kirill M.V."/>
            <person name="Chang P."/>
        </authorList>
    </citation>
    <scope>NUCLEOTIDE SEQUENCE [LARGE SCALE GENOMIC DNA]</scope>
    <source>
        <tissue evidence="7">Whole</tissue>
    </source>
</reference>
<dbReference type="PANTHER" id="PTHR24373:SF352">
    <property type="entry name" value="TSUKUSHI"/>
    <property type="match status" value="1"/>
</dbReference>
<dbReference type="InterPro" id="IPR032675">
    <property type="entry name" value="LRR_dom_sf"/>
</dbReference>
<keyword evidence="1" id="KW-0433">Leucine-rich repeat</keyword>
<sequence>MEISAAWLLTFLAATTVTNGMNTTSTTPFSPTTTEFARNEVNTTTTESVKTTTQNKFIDYARPFSNMKDILLQEIRTLDKDVSDDKIQAEVAETLKAEAQRDRADLRIKTTVKPSKSTTKKVKPATEDEDFKIFDDLHDELNEDNENDDDEEDYYEETDEDSELNDDEEIMTQCPDYCKCAGQYAAAMTATCTRLVDEQAFGPGIAHLRIENAPAIQLGPNALRARGLQQLESIAIVDTQIVELDRTAFNGITYLFAVNLTRNDLHDIHPNTFQNNTQLSLLTISGNMLRHMHDTVMLHPKPTRHYLLHASSITDFDFSNNGILQLKRTAFSKMHSLNYINLRGNRLREIDNAIFDSLDSLVEVDLSDNILNELPLYLFVDKEIQALRVAGNNLSTLATISASKLTTLDASRNKIRVIAKEDLNGVPLLDTLYIKSNNLKRIHQHAFSDLDQLRHLDMSDNKLSSLTEHHFKANPRLQVLLMNDNPTLQTLPVFKTYGLVHDTFSVFRFECANCGLDNLKPDTFDEMPAISRLNLARNRLSSLPTGFMKRLSSLRELDLSSNIISNLQSEMFHGAESLTKLSLANNPLTTLQVTPFLNTPGLMKLDVSRCNLERVWSEARVPLKSLRFLSVRGNLLRRITVEELKATPKLSGLDLSHNPLDCDEEFNQALQWLTDRGVTPTETLAYLNDFANVDDDADSKGISQWTDLAKIACDGIEDGPPPRPIPGKSTHPKDAFPDVPEDSDSLIRNELDKNEELLKLNIDHGIQIHDDPRLSEDQEYDMDFTITTGYQSWYNLRPGFKIWLISGTALSVLVVFLLIARIACCLANKRGRGPVLRPPMILRQGLIDNKNCGLVYKPLQEEIATPHMPKRGSFYSSSTFHYDKIVPESV</sequence>
<dbReference type="Pfam" id="PF13855">
    <property type="entry name" value="LRR_8"/>
    <property type="match status" value="4"/>
</dbReference>
<dbReference type="PROSITE" id="PS51450">
    <property type="entry name" value="LRR"/>
    <property type="match status" value="3"/>
</dbReference>
<keyword evidence="2 6" id="KW-0732">Signal</keyword>
<keyword evidence="8" id="KW-1185">Reference proteome</keyword>
<keyword evidence="5" id="KW-0472">Membrane</keyword>
<keyword evidence="3" id="KW-0677">Repeat</keyword>
<dbReference type="PANTHER" id="PTHR24373">
    <property type="entry name" value="SLIT RELATED LEUCINE-RICH REPEAT NEURONAL PROTEIN"/>
    <property type="match status" value="1"/>
</dbReference>
<name>A0A0J7L9B8_LASNI</name>
<dbReference type="OrthoDB" id="2325980at2759"/>
<proteinExistence type="predicted"/>
<feature type="compositionally biased region" description="Acidic residues" evidence="4">
    <location>
        <begin position="141"/>
        <end position="165"/>
    </location>
</feature>
<feature type="chain" id="PRO_5005290736" evidence="6">
    <location>
        <begin position="21"/>
        <end position="890"/>
    </location>
</feature>
<evidence type="ECO:0000313" key="8">
    <source>
        <dbReference type="Proteomes" id="UP000036403"/>
    </source>
</evidence>
<feature type="region of interest" description="Disordered" evidence="4">
    <location>
        <begin position="716"/>
        <end position="742"/>
    </location>
</feature>
<dbReference type="InterPro" id="IPR050328">
    <property type="entry name" value="Dev_Immune_Receptor"/>
</dbReference>
<feature type="region of interest" description="Disordered" evidence="4">
    <location>
        <begin position="140"/>
        <end position="165"/>
    </location>
</feature>
<evidence type="ECO:0000256" key="2">
    <source>
        <dbReference type="ARBA" id="ARBA00022729"/>
    </source>
</evidence>